<reference evidence="1" key="1">
    <citation type="submission" date="2023-10" db="EMBL/GenBank/DDBJ databases">
        <authorList>
            <person name="Hackl T."/>
        </authorList>
    </citation>
    <scope>NUCLEOTIDE SEQUENCE</scope>
</reference>
<gene>
    <name evidence="1" type="ORF">KHLLAP_LOCUS4341</name>
</gene>
<organism evidence="1 2">
    <name type="scientific">Anthostomella pinea</name>
    <dbReference type="NCBI Taxonomy" id="933095"/>
    <lineage>
        <taxon>Eukaryota</taxon>
        <taxon>Fungi</taxon>
        <taxon>Dikarya</taxon>
        <taxon>Ascomycota</taxon>
        <taxon>Pezizomycotina</taxon>
        <taxon>Sordariomycetes</taxon>
        <taxon>Xylariomycetidae</taxon>
        <taxon>Xylariales</taxon>
        <taxon>Xylariaceae</taxon>
        <taxon>Anthostomella</taxon>
    </lineage>
</organism>
<keyword evidence="2" id="KW-1185">Reference proteome</keyword>
<dbReference type="EMBL" id="CAUWAG010000006">
    <property type="protein sequence ID" value="CAJ2503873.1"/>
    <property type="molecule type" value="Genomic_DNA"/>
</dbReference>
<sequence>MKPTNRIMMAEFPGSVNYFADCINTAWAIGLRSPISGMSKGDNSVQALALLRGLSKKTGGQAL</sequence>
<dbReference type="AlphaFoldDB" id="A0AAI8VFC8"/>
<accession>A0AAI8VFC8</accession>
<comment type="caution">
    <text evidence="1">The sequence shown here is derived from an EMBL/GenBank/DDBJ whole genome shotgun (WGS) entry which is preliminary data.</text>
</comment>
<proteinExistence type="predicted"/>
<dbReference type="Proteomes" id="UP001295740">
    <property type="component" value="Unassembled WGS sequence"/>
</dbReference>
<evidence type="ECO:0000313" key="2">
    <source>
        <dbReference type="Proteomes" id="UP001295740"/>
    </source>
</evidence>
<evidence type="ECO:0000313" key="1">
    <source>
        <dbReference type="EMBL" id="CAJ2503873.1"/>
    </source>
</evidence>
<name>A0AAI8VFC8_9PEZI</name>
<protein>
    <submittedName>
        <fullName evidence="1">Uu.00g112670.m01.CDS01</fullName>
    </submittedName>
</protein>